<dbReference type="Pfam" id="PF04077">
    <property type="entry name" value="DsrH"/>
    <property type="match status" value="1"/>
</dbReference>
<evidence type="ECO:0000313" key="4">
    <source>
        <dbReference type="EMBL" id="OON39289.1"/>
    </source>
</evidence>
<comment type="similarity">
    <text evidence="3">Belongs to the DsrH/TusB family.</text>
</comment>
<dbReference type="Proteomes" id="UP000190667">
    <property type="component" value="Unassembled WGS sequence"/>
</dbReference>
<dbReference type="GO" id="GO:1990228">
    <property type="term" value="C:sulfurtransferase complex"/>
    <property type="evidence" value="ECO:0007669"/>
    <property type="project" value="TreeGrafter"/>
</dbReference>
<dbReference type="GO" id="GO:0016740">
    <property type="term" value="F:transferase activity"/>
    <property type="evidence" value="ECO:0007669"/>
    <property type="project" value="UniProtKB-KW"/>
</dbReference>
<dbReference type="InterPro" id="IPR007215">
    <property type="entry name" value="Sulphur_relay_TusB/DsrH"/>
</dbReference>
<comment type="subcellular location">
    <subcellularLocation>
        <location evidence="3">Cytoplasm</location>
    </subcellularLocation>
</comment>
<accession>A0A1S8YJP4</accession>
<comment type="function">
    <text evidence="3">Part of a sulfur-relay system required for 2-thiolation of 5-methylaminomethyl-2-thiouridine (mnm(5)s(2)U) at tRNA wobble positions.</text>
</comment>
<dbReference type="AlphaFoldDB" id="A0A1S8YJP4"/>
<evidence type="ECO:0000313" key="5">
    <source>
        <dbReference type="Proteomes" id="UP000190667"/>
    </source>
</evidence>
<dbReference type="Gene3D" id="3.40.1260.10">
    <property type="entry name" value="DsrEFH-like"/>
    <property type="match status" value="1"/>
</dbReference>
<dbReference type="EMBL" id="MRUL01000009">
    <property type="protein sequence ID" value="OON39289.1"/>
    <property type="molecule type" value="Genomic_DNA"/>
</dbReference>
<sequence length="95" mass="10536">MLHTLRHSPFQCDFSALLRMLKPGDDLLMLQDGVIAALPATTAFQALQSRGVALFALRDDLEARGFIAQISTEISVVDYNDFVALAVKNPQQMTW</sequence>
<evidence type="ECO:0000256" key="2">
    <source>
        <dbReference type="ARBA" id="ARBA00022694"/>
    </source>
</evidence>
<dbReference type="SUPFAM" id="SSF75169">
    <property type="entry name" value="DsrEFH-like"/>
    <property type="match status" value="1"/>
</dbReference>
<dbReference type="NCBIfam" id="NF010035">
    <property type="entry name" value="PRK13510.1"/>
    <property type="match status" value="1"/>
</dbReference>
<proteinExistence type="inferred from homology"/>
<dbReference type="OrthoDB" id="9795117at2"/>
<organism evidence="4 5">
    <name type="scientific">Izhakiella australiensis</name>
    <dbReference type="NCBI Taxonomy" id="1926881"/>
    <lineage>
        <taxon>Bacteria</taxon>
        <taxon>Pseudomonadati</taxon>
        <taxon>Pseudomonadota</taxon>
        <taxon>Gammaproteobacteria</taxon>
        <taxon>Enterobacterales</taxon>
        <taxon>Erwiniaceae</taxon>
        <taxon>Izhakiella</taxon>
    </lineage>
</organism>
<keyword evidence="4" id="KW-0808">Transferase</keyword>
<keyword evidence="1 3" id="KW-0963">Cytoplasm</keyword>
<dbReference type="InterPro" id="IPR027396">
    <property type="entry name" value="DsrEFH-like"/>
</dbReference>
<dbReference type="STRING" id="1926881.BTJ39_13475"/>
<protein>
    <recommendedName>
        <fullName evidence="3">Protein TusB</fullName>
    </recommendedName>
    <alternativeName>
        <fullName evidence="3">tRNA 2-thiouridine synthesizing protein B</fullName>
    </alternativeName>
</protein>
<dbReference type="PANTHER" id="PTHR37526:SF1">
    <property type="entry name" value="PROTEIN TUSB"/>
    <property type="match status" value="1"/>
</dbReference>
<dbReference type="HAMAP" id="MF_01564">
    <property type="entry name" value="Thiourid_synth_B"/>
    <property type="match status" value="1"/>
</dbReference>
<comment type="subunit">
    <text evidence="3">Heterohexamer, formed by a dimer of trimers. The hexameric TusBCD complex contains 2 copies each of TusB, TusC and TusD. The TusBCD complex interacts with TusE.</text>
</comment>
<name>A0A1S8YJP4_9GAMM</name>
<dbReference type="InterPro" id="IPR023526">
    <property type="entry name" value="Sulphur_relay_TusB"/>
</dbReference>
<dbReference type="PANTHER" id="PTHR37526">
    <property type="entry name" value="PROTEIN TUSB"/>
    <property type="match status" value="1"/>
</dbReference>
<keyword evidence="2 3" id="KW-0819">tRNA processing</keyword>
<evidence type="ECO:0000256" key="3">
    <source>
        <dbReference type="HAMAP-Rule" id="MF_01564"/>
    </source>
</evidence>
<comment type="caution">
    <text evidence="4">The sequence shown here is derived from an EMBL/GenBank/DDBJ whole genome shotgun (WGS) entry which is preliminary data.</text>
</comment>
<gene>
    <name evidence="3" type="primary">tusB</name>
    <name evidence="4" type="ORF">BTJ39_13475</name>
</gene>
<reference evidence="4 5" key="1">
    <citation type="submission" date="2016-12" db="EMBL/GenBank/DDBJ databases">
        <title>Izhakiella australiana sp. nov. of genus Izhakiella isolated from Australian desert.</title>
        <authorList>
            <person name="Ji M."/>
        </authorList>
    </citation>
    <scope>NUCLEOTIDE SEQUENCE [LARGE SCALE GENOMIC DNA]</scope>
    <source>
        <strain evidence="4 5">D4N98</strain>
    </source>
</reference>
<keyword evidence="5" id="KW-1185">Reference proteome</keyword>
<dbReference type="GO" id="GO:0002143">
    <property type="term" value="P:tRNA wobble position uridine thiolation"/>
    <property type="evidence" value="ECO:0007669"/>
    <property type="project" value="InterPro"/>
</dbReference>
<dbReference type="RefSeq" id="WP_078003223.1">
    <property type="nucleotide sequence ID" value="NZ_MRUL01000009.1"/>
</dbReference>
<evidence type="ECO:0000256" key="1">
    <source>
        <dbReference type="ARBA" id="ARBA00022490"/>
    </source>
</evidence>
<dbReference type="NCBIfam" id="TIGR03011">
    <property type="entry name" value="sulf_tusB_dsrH"/>
    <property type="match status" value="1"/>
</dbReference>